<dbReference type="GO" id="GO:0006835">
    <property type="term" value="P:dicarboxylic acid transport"/>
    <property type="evidence" value="ECO:0007669"/>
    <property type="project" value="TreeGrafter"/>
</dbReference>
<evidence type="ECO:0000256" key="5">
    <source>
        <dbReference type="ARBA" id="ARBA00022989"/>
    </source>
</evidence>
<evidence type="ECO:0000313" key="9">
    <source>
        <dbReference type="Proteomes" id="UP001300383"/>
    </source>
</evidence>
<accession>A0AAP4BAJ9</accession>
<evidence type="ECO:0000313" key="8">
    <source>
        <dbReference type="EMBL" id="MDI9242714.1"/>
    </source>
</evidence>
<feature type="transmembrane region" description="Helical" evidence="7">
    <location>
        <begin position="360"/>
        <end position="377"/>
    </location>
</feature>
<keyword evidence="4 7" id="KW-0812">Transmembrane</keyword>
<dbReference type="InterPro" id="IPR036458">
    <property type="entry name" value="Na:dicarbo_symporter_sf"/>
</dbReference>
<gene>
    <name evidence="8" type="ORF">QJ036_09550</name>
</gene>
<organism evidence="8 9">
    <name type="scientific">Fusibacillus kribbianus</name>
    <dbReference type="NCBI Taxonomy" id="3044208"/>
    <lineage>
        <taxon>Bacteria</taxon>
        <taxon>Bacillati</taxon>
        <taxon>Bacillota</taxon>
        <taxon>Clostridia</taxon>
        <taxon>Lachnospirales</taxon>
        <taxon>Lachnospiraceae</taxon>
        <taxon>Fusibacillus</taxon>
    </lineage>
</organism>
<feature type="transmembrane region" description="Helical" evidence="7">
    <location>
        <begin position="224"/>
        <end position="242"/>
    </location>
</feature>
<evidence type="ECO:0000256" key="6">
    <source>
        <dbReference type="ARBA" id="ARBA00023136"/>
    </source>
</evidence>
<name>A0AAP4BAJ9_9FIRM</name>
<feature type="transmembrane region" description="Helical" evidence="7">
    <location>
        <begin position="185"/>
        <end position="204"/>
    </location>
</feature>
<keyword evidence="9" id="KW-1185">Reference proteome</keyword>
<dbReference type="SUPFAM" id="SSF118215">
    <property type="entry name" value="Proton glutamate symport protein"/>
    <property type="match status" value="1"/>
</dbReference>
<dbReference type="AlphaFoldDB" id="A0AAP4BAJ9"/>
<dbReference type="GO" id="GO:0015293">
    <property type="term" value="F:symporter activity"/>
    <property type="evidence" value="ECO:0007669"/>
    <property type="project" value="UniProtKB-KW"/>
</dbReference>
<dbReference type="EMBL" id="JASGBQ010000017">
    <property type="protein sequence ID" value="MDI9242714.1"/>
    <property type="molecule type" value="Genomic_DNA"/>
</dbReference>
<dbReference type="RefSeq" id="WP_283231160.1">
    <property type="nucleotide sequence ID" value="NZ_JASGBQ010000017.1"/>
</dbReference>
<evidence type="ECO:0000256" key="2">
    <source>
        <dbReference type="ARBA" id="ARBA00022448"/>
    </source>
</evidence>
<feature type="transmembrane region" description="Helical" evidence="7">
    <location>
        <begin position="80"/>
        <end position="101"/>
    </location>
</feature>
<comment type="subcellular location">
    <subcellularLocation>
        <location evidence="1">Cell membrane</location>
        <topology evidence="1">Multi-pass membrane protein</topology>
    </subcellularLocation>
</comment>
<dbReference type="Gene3D" id="1.10.3860.10">
    <property type="entry name" value="Sodium:dicarboxylate symporter"/>
    <property type="match status" value="1"/>
</dbReference>
<keyword evidence="5 7" id="KW-1133">Transmembrane helix</keyword>
<protein>
    <submittedName>
        <fullName evidence="8">Dicarboxylate/amino acid:cation symporter</fullName>
    </submittedName>
</protein>
<dbReference type="PANTHER" id="PTHR42865:SF7">
    <property type="entry name" value="PROTON_GLUTAMATE-ASPARTATE SYMPORTER"/>
    <property type="match status" value="1"/>
</dbReference>
<sequence>MKKKKISLAIKILIGMVLGLICGFIFKGQHEYWTYVTDTVGTIFIRLLKMTILPLILCSIIGGIASIANLKRLKKIGIRFIIYWILASFLAAVCGLVWSYIIQPGVGVNLAESAESYSTEGVNLLQTVINYIPDNVFASMANFSIIQVIVFAIFAGIGISTLPAGKAKDFLTGLFESGNDLMIRIVEMVMKLAPIGVFCLMAEVSGTLGAEVLGALGKMLVTQYVAYATLIVIVFPLILIFIAKVNPIKHYKNVFPAMILAFSSCSSSATLPLTMKCAKERCGVPEETVGLIAPPAATINMQACCAEMAIYAVFAAQLFGRSYGIGELAMIIFLGVIMAAGVAGVPGGGIMMSAIMMETMGLPLTIVPWVAGIYRLIDMPNTMLNVTGDTVGMVTVSAMMGDLDREVFNTNHKPVDQ</sequence>
<keyword evidence="6 7" id="KW-0472">Membrane</keyword>
<feature type="transmembrane region" description="Helical" evidence="7">
    <location>
        <begin position="143"/>
        <end position="164"/>
    </location>
</feature>
<dbReference type="PANTHER" id="PTHR42865">
    <property type="entry name" value="PROTON/GLUTAMATE-ASPARTATE SYMPORTER"/>
    <property type="match status" value="1"/>
</dbReference>
<evidence type="ECO:0000256" key="3">
    <source>
        <dbReference type="ARBA" id="ARBA00022475"/>
    </source>
</evidence>
<proteinExistence type="predicted"/>
<reference evidence="8 9" key="1">
    <citation type="submission" date="2023-05" db="EMBL/GenBank/DDBJ databases">
        <title>[ruminococcus] sp. nov., isolated from a pig farm feces dump.</title>
        <authorList>
            <person name="Chang Y.-H."/>
        </authorList>
    </citation>
    <scope>NUCLEOTIDE SEQUENCE [LARGE SCALE GENOMIC DNA]</scope>
    <source>
        <strain evidence="8 9">YH-rum2234</strain>
    </source>
</reference>
<keyword evidence="3" id="KW-1003">Cell membrane</keyword>
<evidence type="ECO:0000256" key="7">
    <source>
        <dbReference type="SAM" id="Phobius"/>
    </source>
</evidence>
<feature type="transmembrane region" description="Helical" evidence="7">
    <location>
        <begin position="328"/>
        <end position="354"/>
    </location>
</feature>
<dbReference type="GO" id="GO:0005886">
    <property type="term" value="C:plasma membrane"/>
    <property type="evidence" value="ECO:0007669"/>
    <property type="project" value="UniProtKB-SubCell"/>
</dbReference>
<evidence type="ECO:0000256" key="4">
    <source>
        <dbReference type="ARBA" id="ARBA00022692"/>
    </source>
</evidence>
<dbReference type="Proteomes" id="UP001300383">
    <property type="component" value="Unassembled WGS sequence"/>
</dbReference>
<evidence type="ECO:0000256" key="1">
    <source>
        <dbReference type="ARBA" id="ARBA00004651"/>
    </source>
</evidence>
<feature type="transmembrane region" description="Helical" evidence="7">
    <location>
        <begin position="46"/>
        <end position="68"/>
    </location>
</feature>
<dbReference type="Pfam" id="PF00375">
    <property type="entry name" value="SDF"/>
    <property type="match status" value="1"/>
</dbReference>
<dbReference type="InterPro" id="IPR001991">
    <property type="entry name" value="Na-dicarboxylate_symporter"/>
</dbReference>
<comment type="caution">
    <text evidence="8">The sequence shown here is derived from an EMBL/GenBank/DDBJ whole genome shotgun (WGS) entry which is preliminary data.</text>
</comment>
<feature type="transmembrane region" description="Helical" evidence="7">
    <location>
        <begin position="7"/>
        <end position="26"/>
    </location>
</feature>
<dbReference type="PRINTS" id="PR00173">
    <property type="entry name" value="EDTRNSPORT"/>
</dbReference>
<keyword evidence="2" id="KW-0813">Transport</keyword>